<evidence type="ECO:0000313" key="11">
    <source>
        <dbReference type="EMBL" id="KGN73285.1"/>
    </source>
</evidence>
<evidence type="ECO:0000259" key="10">
    <source>
        <dbReference type="Pfam" id="PF20216"/>
    </source>
</evidence>
<dbReference type="EMBL" id="UGTF01000002">
    <property type="protein sequence ID" value="SUB87955.1"/>
    <property type="molecule type" value="Genomic_DNA"/>
</dbReference>
<feature type="transmembrane region" description="Helical" evidence="8">
    <location>
        <begin position="164"/>
        <end position="187"/>
    </location>
</feature>
<dbReference type="STRING" id="28115.HQ47_07315"/>
<evidence type="ECO:0000313" key="12">
    <source>
        <dbReference type="EMBL" id="SUB87955.1"/>
    </source>
</evidence>
<evidence type="ECO:0000256" key="6">
    <source>
        <dbReference type="ARBA" id="ARBA00023136"/>
    </source>
</evidence>
<dbReference type="AlphaFoldDB" id="A0A0A2E776"/>
<dbReference type="Proteomes" id="UP000030103">
    <property type="component" value="Unassembled WGS sequence"/>
</dbReference>
<sequence>MDRTIDSVRSWWKRSDLVHRLIAVNVFVFILLWLVRFFTSLFGTWRLVPELWLACYPYFHDLVSHPWGILTYMFVHADVWHLLFNMLWLFWLGQLFLHYHGHRRLLAVYLSGGVVAGLFYILIFNLLNTAGVYMLGAPVIGASGAVMAVVFGIAFYAKWERVNLFFLGAVRIPYLALGMLVLDLLLLGTDGNLGGHLAHIGGALYGYLFASLSIRKHRDITESVQRFIDWLVDTWGILTDRRKRVNRRIKRRAEEVQRQRNVKKETGSAKQGADTSQTSPLEAELRQERIDRILDKIRQSGYASLTSEEKKELFEQSRKL</sequence>
<organism evidence="11 13">
    <name type="scientific">Porphyromonas macacae</name>
    <dbReference type="NCBI Taxonomy" id="28115"/>
    <lineage>
        <taxon>Bacteria</taxon>
        <taxon>Pseudomonadati</taxon>
        <taxon>Bacteroidota</taxon>
        <taxon>Bacteroidia</taxon>
        <taxon>Bacteroidales</taxon>
        <taxon>Porphyromonadaceae</taxon>
        <taxon>Porphyromonas</taxon>
    </lineage>
</organism>
<reference evidence="11 13" key="1">
    <citation type="submission" date="2014-09" db="EMBL/GenBank/DDBJ databases">
        <title>Draft Genome Sequence of Porphyromonas macacae COT-192_OH2859.</title>
        <authorList>
            <person name="Wallis C."/>
            <person name="Deusch O."/>
            <person name="O'Flynn C."/>
            <person name="Davis I."/>
            <person name="Horsfall A."/>
            <person name="Kirkwood N."/>
            <person name="Harris S."/>
            <person name="Eisen J.A."/>
            <person name="Coil D.A."/>
            <person name="Darling A.E."/>
            <person name="Jospin G."/>
            <person name="Alexiev A."/>
        </authorList>
    </citation>
    <scope>NUCLEOTIDE SEQUENCE [LARGE SCALE GENOMIC DNA]</scope>
    <source>
        <strain evidence="13">COT-192 OH2859</strain>
        <strain evidence="11">COT-192_OH2859</strain>
    </source>
</reference>
<dbReference type="RefSeq" id="WP_025003460.1">
    <property type="nucleotide sequence ID" value="NZ_JASBZX010000003.1"/>
</dbReference>
<keyword evidence="6 8" id="KW-0472">Membrane</keyword>
<evidence type="ECO:0000313" key="13">
    <source>
        <dbReference type="Proteomes" id="UP000030103"/>
    </source>
</evidence>
<evidence type="ECO:0000256" key="8">
    <source>
        <dbReference type="SAM" id="Phobius"/>
    </source>
</evidence>
<keyword evidence="4" id="KW-0378">Hydrolase</keyword>
<evidence type="ECO:0000256" key="5">
    <source>
        <dbReference type="ARBA" id="ARBA00022989"/>
    </source>
</evidence>
<evidence type="ECO:0000256" key="3">
    <source>
        <dbReference type="ARBA" id="ARBA00022692"/>
    </source>
</evidence>
<dbReference type="Pfam" id="PF20216">
    <property type="entry name" value="DUF6576"/>
    <property type="match status" value="1"/>
</dbReference>
<dbReference type="GO" id="GO:0016020">
    <property type="term" value="C:membrane"/>
    <property type="evidence" value="ECO:0007669"/>
    <property type="project" value="UniProtKB-SubCell"/>
</dbReference>
<dbReference type="Gene3D" id="1.20.1540.10">
    <property type="entry name" value="Rhomboid-like"/>
    <property type="match status" value="1"/>
</dbReference>
<dbReference type="InterPro" id="IPR022764">
    <property type="entry name" value="Peptidase_S54_rhomboid_dom"/>
</dbReference>
<proteinExistence type="inferred from homology"/>
<dbReference type="SUPFAM" id="SSF144091">
    <property type="entry name" value="Rhomboid-like"/>
    <property type="match status" value="1"/>
</dbReference>
<keyword evidence="13" id="KW-1185">Reference proteome</keyword>
<dbReference type="PANTHER" id="PTHR43731">
    <property type="entry name" value="RHOMBOID PROTEASE"/>
    <property type="match status" value="1"/>
</dbReference>
<keyword evidence="5 8" id="KW-1133">Transmembrane helix</keyword>
<gene>
    <name evidence="11" type="ORF">HQ47_07315</name>
    <name evidence="12" type="ORF">NCTC11632_00013</name>
</gene>
<evidence type="ECO:0000256" key="4">
    <source>
        <dbReference type="ARBA" id="ARBA00022801"/>
    </source>
</evidence>
<dbReference type="Proteomes" id="UP000254156">
    <property type="component" value="Unassembled WGS sequence"/>
</dbReference>
<feature type="domain" description="Peptidase S54 rhomboid" evidence="9">
    <location>
        <begin position="65"/>
        <end position="213"/>
    </location>
</feature>
<feature type="transmembrane region" description="Helical" evidence="8">
    <location>
        <begin position="105"/>
        <end position="127"/>
    </location>
</feature>
<name>A0A0A2E776_9PORP</name>
<dbReference type="Pfam" id="PF01694">
    <property type="entry name" value="Rhomboid"/>
    <property type="match status" value="1"/>
</dbReference>
<accession>A0A0A2E776</accession>
<feature type="transmembrane region" description="Helical" evidence="8">
    <location>
        <begin position="67"/>
        <end position="93"/>
    </location>
</feature>
<reference evidence="12 14" key="2">
    <citation type="submission" date="2018-06" db="EMBL/GenBank/DDBJ databases">
        <authorList>
            <consortium name="Pathogen Informatics"/>
            <person name="Doyle S."/>
        </authorList>
    </citation>
    <scope>NUCLEOTIDE SEQUENCE [LARGE SCALE GENOMIC DNA]</scope>
    <source>
        <strain evidence="12 14">NCTC11632</strain>
    </source>
</reference>
<dbReference type="OrthoDB" id="680602at2"/>
<keyword evidence="3 8" id="KW-0812">Transmembrane</keyword>
<feature type="compositionally biased region" description="Basic and acidic residues" evidence="7">
    <location>
        <begin position="256"/>
        <end position="267"/>
    </location>
</feature>
<evidence type="ECO:0000256" key="1">
    <source>
        <dbReference type="ARBA" id="ARBA00004141"/>
    </source>
</evidence>
<feature type="domain" description="DUF6576" evidence="10">
    <location>
        <begin position="285"/>
        <end position="319"/>
    </location>
</feature>
<evidence type="ECO:0000256" key="7">
    <source>
        <dbReference type="SAM" id="MobiDB-lite"/>
    </source>
</evidence>
<dbReference type="InterPro" id="IPR050925">
    <property type="entry name" value="Rhomboid_protease_S54"/>
</dbReference>
<dbReference type="InterPro" id="IPR035952">
    <property type="entry name" value="Rhomboid-like_sf"/>
</dbReference>
<dbReference type="PANTHER" id="PTHR43731:SF14">
    <property type="entry name" value="PRESENILIN-ASSOCIATED RHOMBOID-LIKE PROTEIN, MITOCHONDRIAL"/>
    <property type="match status" value="1"/>
</dbReference>
<dbReference type="GO" id="GO:0004252">
    <property type="term" value="F:serine-type endopeptidase activity"/>
    <property type="evidence" value="ECO:0007669"/>
    <property type="project" value="InterPro"/>
</dbReference>
<comment type="subcellular location">
    <subcellularLocation>
        <location evidence="1">Membrane</location>
        <topology evidence="1">Multi-pass membrane protein</topology>
    </subcellularLocation>
</comment>
<evidence type="ECO:0000259" key="9">
    <source>
        <dbReference type="Pfam" id="PF01694"/>
    </source>
</evidence>
<comment type="similarity">
    <text evidence="2">Belongs to the peptidase S54 family.</text>
</comment>
<dbReference type="eggNOG" id="COG0705">
    <property type="taxonomic scope" value="Bacteria"/>
</dbReference>
<evidence type="ECO:0000313" key="14">
    <source>
        <dbReference type="Proteomes" id="UP000254156"/>
    </source>
</evidence>
<feature type="region of interest" description="Disordered" evidence="7">
    <location>
        <begin position="256"/>
        <end position="283"/>
    </location>
</feature>
<feature type="transmembrane region" description="Helical" evidence="8">
    <location>
        <begin position="21"/>
        <end position="47"/>
    </location>
</feature>
<feature type="transmembrane region" description="Helical" evidence="8">
    <location>
        <begin position="133"/>
        <end position="157"/>
    </location>
</feature>
<feature type="transmembrane region" description="Helical" evidence="8">
    <location>
        <begin position="193"/>
        <end position="210"/>
    </location>
</feature>
<dbReference type="InterPro" id="IPR046483">
    <property type="entry name" value="DUF6576"/>
</dbReference>
<dbReference type="EMBL" id="JRFA01000023">
    <property type="protein sequence ID" value="KGN73285.1"/>
    <property type="molecule type" value="Genomic_DNA"/>
</dbReference>
<protein>
    <submittedName>
        <fullName evidence="12">Rhomboid family</fullName>
    </submittedName>
</protein>
<evidence type="ECO:0000256" key="2">
    <source>
        <dbReference type="ARBA" id="ARBA00009045"/>
    </source>
</evidence>